<name>A0ABQ9YBR7_9EUKA</name>
<sequence length="823" mass="91246">MLKRPRTFLRLNIPQQTFQTLAKPPTHSILNDPQHLPQTDDDQTPGHVLPSRPLPTRPAASSRRRSNVSVRRRRTAGCSSSSPGTAEADDDPTPRNIPPSRSQPIHCLDFSPPTSLPAHPLSHSLTQARSGGSVAFPDSPTNNGRPSSPGTATFIKLPMLQSPAIHSPLPLTPTSPSALAFPRHTFPAAGAPPASTAVPPHTDAVAPSLALPESQSSKDFTAGPPSPSITPFSDASELNVDDEIFTHRVQRDLEHEMRIGSIILVRNSASQTQHRTTQMEEQRREFRKGQTGFELDSIFVCSASPLSDLGVSLDVKTSNHPKTVRDAIDKNDGLDEIAQSLWTIKVIVPDEFDEVVFPKEFNSISGAEQGSTGPKKPNLTISVPSGGDSDDKTKKVSRAFQKQKFQLTQILQLLTARIKDVTDTATLLQKKLPQQMAYIEGAPTIAKELCVLLEHGRLPDSQQKIAMRTFSMIVKVPKIVQVVVEECNFHPSVFRLDLDSRDCFCALVESIEKMIIKRKEEFSTRRNVIVYNIHSAYSRLKNTPQANILESCVATCVNSEVLAFAVIHLFDVSILGATSHWDTTIFDNASPQLLFIIVEKINKLLVQLSSRLCIPKPNDVLNAAHLKELYFANEDEESAEMIKFPKLTPAEEETLLEEVNNQHNLKGQNTLKRSTTGGSNEREISMKSAIEKAIKSMNLLTLLCMHSWRSSLLLRTVGLPTADLAPSELRLGERRGCGVRRERPRLQLHLQAQLKQKEKSDRMERARWIEEDAFIRYNLLMKERSAELGLPIPEDSVVVLTNTRRTLCISLAGSNILEPAEQF</sequence>
<evidence type="ECO:0000313" key="3">
    <source>
        <dbReference type="Proteomes" id="UP001281761"/>
    </source>
</evidence>
<feature type="compositionally biased region" description="Polar residues" evidence="1">
    <location>
        <begin position="139"/>
        <end position="151"/>
    </location>
</feature>
<protein>
    <submittedName>
        <fullName evidence="2">Uncharacterized protein</fullName>
    </submittedName>
</protein>
<comment type="caution">
    <text evidence="2">The sequence shown here is derived from an EMBL/GenBank/DDBJ whole genome shotgun (WGS) entry which is preliminary data.</text>
</comment>
<accession>A0ABQ9YBR7</accession>
<proteinExistence type="predicted"/>
<dbReference type="Proteomes" id="UP001281761">
    <property type="component" value="Unassembled WGS sequence"/>
</dbReference>
<feature type="region of interest" description="Disordered" evidence="1">
    <location>
        <begin position="366"/>
        <end position="393"/>
    </location>
</feature>
<evidence type="ECO:0000313" key="2">
    <source>
        <dbReference type="EMBL" id="KAK2961177.1"/>
    </source>
</evidence>
<dbReference type="EMBL" id="JARBJD010000018">
    <property type="protein sequence ID" value="KAK2961177.1"/>
    <property type="molecule type" value="Genomic_DNA"/>
</dbReference>
<organism evidence="2 3">
    <name type="scientific">Blattamonas nauphoetae</name>
    <dbReference type="NCBI Taxonomy" id="2049346"/>
    <lineage>
        <taxon>Eukaryota</taxon>
        <taxon>Metamonada</taxon>
        <taxon>Preaxostyla</taxon>
        <taxon>Oxymonadida</taxon>
        <taxon>Blattamonas</taxon>
    </lineage>
</organism>
<feature type="region of interest" description="Disordered" evidence="1">
    <location>
        <begin position="21"/>
        <end position="152"/>
    </location>
</feature>
<evidence type="ECO:0000256" key="1">
    <source>
        <dbReference type="SAM" id="MobiDB-lite"/>
    </source>
</evidence>
<reference evidence="2 3" key="1">
    <citation type="journal article" date="2022" name="bioRxiv">
        <title>Genomics of Preaxostyla Flagellates Illuminates Evolutionary Transitions and the Path Towards Mitochondrial Loss.</title>
        <authorList>
            <person name="Novak L.V.F."/>
            <person name="Treitli S.C."/>
            <person name="Pyrih J."/>
            <person name="Halakuc P."/>
            <person name="Pipaliya S.V."/>
            <person name="Vacek V."/>
            <person name="Brzon O."/>
            <person name="Soukal P."/>
            <person name="Eme L."/>
            <person name="Dacks J.B."/>
            <person name="Karnkowska A."/>
            <person name="Elias M."/>
            <person name="Hampl V."/>
        </authorList>
    </citation>
    <scope>NUCLEOTIDE SEQUENCE [LARGE SCALE GENOMIC DNA]</scope>
    <source>
        <strain evidence="2">NAU3</strain>
        <tissue evidence="2">Gut</tissue>
    </source>
</reference>
<keyword evidence="3" id="KW-1185">Reference proteome</keyword>
<feature type="compositionally biased region" description="Basic residues" evidence="1">
    <location>
        <begin position="62"/>
        <end position="75"/>
    </location>
</feature>
<gene>
    <name evidence="2" type="ORF">BLNAU_3945</name>
</gene>